<accession>A0A8K0R934</accession>
<dbReference type="AlphaFoldDB" id="A0A8K0R934"/>
<keyword evidence="2" id="KW-0732">Signal</keyword>
<dbReference type="Proteomes" id="UP000813461">
    <property type="component" value="Unassembled WGS sequence"/>
</dbReference>
<feature type="transmembrane region" description="Helical" evidence="1">
    <location>
        <begin position="227"/>
        <end position="252"/>
    </location>
</feature>
<organism evidence="4 5">
    <name type="scientific">Paraphoma chrysanthemicola</name>
    <dbReference type="NCBI Taxonomy" id="798071"/>
    <lineage>
        <taxon>Eukaryota</taxon>
        <taxon>Fungi</taxon>
        <taxon>Dikarya</taxon>
        <taxon>Ascomycota</taxon>
        <taxon>Pezizomycotina</taxon>
        <taxon>Dothideomycetes</taxon>
        <taxon>Pleosporomycetidae</taxon>
        <taxon>Pleosporales</taxon>
        <taxon>Pleosporineae</taxon>
        <taxon>Phaeosphaeriaceae</taxon>
        <taxon>Paraphoma</taxon>
    </lineage>
</organism>
<keyword evidence="1" id="KW-0812">Transmembrane</keyword>
<feature type="signal peptide" evidence="2">
    <location>
        <begin position="1"/>
        <end position="16"/>
    </location>
</feature>
<keyword evidence="1" id="KW-1133">Transmembrane helix</keyword>
<dbReference type="InterPro" id="IPR052895">
    <property type="entry name" value="HetReg/Transcr_Mod"/>
</dbReference>
<feature type="domain" description="Heterokaryon incompatibility" evidence="3">
    <location>
        <begin position="365"/>
        <end position="536"/>
    </location>
</feature>
<sequence>MWILLVLQVFSLVVSAIPPIQRSLVDANPLGQPFKNAVLPVAPGFSPRYSLFKRQGCPNLTLLCPSGVCCSYSTSCCGNTCCASGYLCTGGTSSAPCCVAIGSPTNTCGGGNPCSRPGDLPCQGINICCPPSNLCYYDSGGAARCSPLGSGPSSTTPTPIPRSTPTSYSNYYSYSSSYSDSDASSYYSPYRYPTTTSTSSYIYGGSGGTSSSSGTFTSSTSGHGVSAGLIAGVVVGSLVGAAIIIFLIWWIIKKWRERHSDVKIPPWDLPVSDTSHSSSASSRSRVEEDDAAIIASKPAGFTGLVNADHYPILYPSLQKGDIRVLEILKPKPTTTDVDAPIVCRLWVHTIEPQPGKAVTQHWPGYEALSYVWAQQPRDLSKTGKPAVITVINAHDDSVKAKFIIGWNVNEALKFFRRKNCSRIMWTDQLCINQKEEKKVPQKEGEKQDKKKKDSEKMQQVLMMKTIYECAQQVQVWLGPSIPESKEAARYFAPFDGRPVTDEELMRSYRSAKTQWEALYDGFQNRPWWSRAWIVQEVILAANPVLNSGPDSISLNLFLRLIEFTADKEINLATSKSLVNGTIRFPTLEMVVIRKRLQSGRKTHLSEWLSTFHNQSATDPRDRIFAYLGLGYHENDLPRQTTWGDPIEHVWAEGTRLALYLSNNYDFICLGRGLDWGIPGEDNDYIPPNPEDRNKTEKDLDRPLELPSWVPNFRVDEGDGRTSACQLPLHYHPNNPSVYNACGNLRTLSYTEGFKELEVYGVFIDKVKIVSTPNFSSNEGVDGEAFMAEVFKLFGENFSYCCDNCSWDSCTHYPSPRGGSYPLALGKTMVMDLDFEGGRLDPREGFHTLQNQLDNPPDSFQPAVTHPDIRRVLWNKKLYEEKSKWSNWRRFIITEKGYVGMAHRDCRVGDSIYIIGGATVPFVLREDNPSTFPKDEKLKFVGESYLHGFMDGEVTDRMETRGIGDHLVLV</sequence>
<name>A0A8K0R934_9PLEO</name>
<reference evidence="4" key="1">
    <citation type="journal article" date="2021" name="Nat. Commun.">
        <title>Genetic determinants of endophytism in the Arabidopsis root mycobiome.</title>
        <authorList>
            <person name="Mesny F."/>
            <person name="Miyauchi S."/>
            <person name="Thiergart T."/>
            <person name="Pickel B."/>
            <person name="Atanasova L."/>
            <person name="Karlsson M."/>
            <person name="Huettel B."/>
            <person name="Barry K.W."/>
            <person name="Haridas S."/>
            <person name="Chen C."/>
            <person name="Bauer D."/>
            <person name="Andreopoulos W."/>
            <person name="Pangilinan J."/>
            <person name="LaButti K."/>
            <person name="Riley R."/>
            <person name="Lipzen A."/>
            <person name="Clum A."/>
            <person name="Drula E."/>
            <person name="Henrissat B."/>
            <person name="Kohler A."/>
            <person name="Grigoriev I.V."/>
            <person name="Martin F.M."/>
            <person name="Hacquard S."/>
        </authorList>
    </citation>
    <scope>NUCLEOTIDE SEQUENCE</scope>
    <source>
        <strain evidence="4">MPI-SDFR-AT-0120</strain>
    </source>
</reference>
<dbReference type="EMBL" id="JAGMVJ010000006">
    <property type="protein sequence ID" value="KAH7089740.1"/>
    <property type="molecule type" value="Genomic_DNA"/>
</dbReference>
<dbReference type="Pfam" id="PF26639">
    <property type="entry name" value="Het-6_barrel"/>
    <property type="match status" value="1"/>
</dbReference>
<gene>
    <name evidence="4" type="ORF">FB567DRAFT_619030</name>
</gene>
<dbReference type="OrthoDB" id="4106239at2759"/>
<dbReference type="PANTHER" id="PTHR24148:SF73">
    <property type="entry name" value="HET DOMAIN PROTEIN (AFU_ORTHOLOGUE AFUA_8G01020)"/>
    <property type="match status" value="1"/>
</dbReference>
<dbReference type="Pfam" id="PF06985">
    <property type="entry name" value="HET"/>
    <property type="match status" value="1"/>
</dbReference>
<dbReference type="InterPro" id="IPR010730">
    <property type="entry name" value="HET"/>
</dbReference>
<feature type="chain" id="PRO_5035431012" evidence="2">
    <location>
        <begin position="17"/>
        <end position="969"/>
    </location>
</feature>
<keyword evidence="1" id="KW-0472">Membrane</keyword>
<evidence type="ECO:0000259" key="3">
    <source>
        <dbReference type="Pfam" id="PF06985"/>
    </source>
</evidence>
<comment type="caution">
    <text evidence="4">The sequence shown here is derived from an EMBL/GenBank/DDBJ whole genome shotgun (WGS) entry which is preliminary data.</text>
</comment>
<proteinExistence type="predicted"/>
<evidence type="ECO:0000313" key="5">
    <source>
        <dbReference type="Proteomes" id="UP000813461"/>
    </source>
</evidence>
<keyword evidence="5" id="KW-1185">Reference proteome</keyword>
<dbReference type="PANTHER" id="PTHR24148">
    <property type="entry name" value="ANKYRIN REPEAT DOMAIN-CONTAINING PROTEIN 39 HOMOLOG-RELATED"/>
    <property type="match status" value="1"/>
</dbReference>
<protein>
    <submittedName>
        <fullName evidence="4">Heterokaryon incompatibility protein-domain-containing protein</fullName>
    </submittedName>
</protein>
<evidence type="ECO:0000256" key="1">
    <source>
        <dbReference type="SAM" id="Phobius"/>
    </source>
</evidence>
<evidence type="ECO:0000256" key="2">
    <source>
        <dbReference type="SAM" id="SignalP"/>
    </source>
</evidence>
<evidence type="ECO:0000313" key="4">
    <source>
        <dbReference type="EMBL" id="KAH7089740.1"/>
    </source>
</evidence>